<dbReference type="AlphaFoldDB" id="A0A814C041"/>
<organism evidence="4 5">
    <name type="scientific">Rotaria sordida</name>
    <dbReference type="NCBI Taxonomy" id="392033"/>
    <lineage>
        <taxon>Eukaryota</taxon>
        <taxon>Metazoa</taxon>
        <taxon>Spiralia</taxon>
        <taxon>Gnathifera</taxon>
        <taxon>Rotifera</taxon>
        <taxon>Eurotatoria</taxon>
        <taxon>Bdelloidea</taxon>
        <taxon>Philodinida</taxon>
        <taxon>Philodinidae</taxon>
        <taxon>Rotaria</taxon>
    </lineage>
</organism>
<feature type="domain" description="Nuclear pore localisation protein Npl4 ubiquitin-like" evidence="2">
    <location>
        <begin position="3"/>
        <end position="75"/>
    </location>
</feature>
<dbReference type="GO" id="GO:0005634">
    <property type="term" value="C:nucleus"/>
    <property type="evidence" value="ECO:0007669"/>
    <property type="project" value="TreeGrafter"/>
</dbReference>
<name>A0A814C041_9BILA</name>
<evidence type="ECO:0000313" key="5">
    <source>
        <dbReference type="Proteomes" id="UP000663889"/>
    </source>
</evidence>
<evidence type="ECO:0000313" key="4">
    <source>
        <dbReference type="EMBL" id="CAF0933459.1"/>
    </source>
</evidence>
<dbReference type="GO" id="GO:0043130">
    <property type="term" value="F:ubiquitin binding"/>
    <property type="evidence" value="ECO:0007669"/>
    <property type="project" value="TreeGrafter"/>
</dbReference>
<gene>
    <name evidence="3" type="ORF">RFH988_LOCUS5662</name>
    <name evidence="4" type="ORF">SEV965_LOCUS7302</name>
</gene>
<dbReference type="GO" id="GO:0006511">
    <property type="term" value="P:ubiquitin-dependent protein catabolic process"/>
    <property type="evidence" value="ECO:0007669"/>
    <property type="project" value="InterPro"/>
</dbReference>
<dbReference type="GO" id="GO:0031625">
    <property type="term" value="F:ubiquitin protein ligase binding"/>
    <property type="evidence" value="ECO:0007669"/>
    <property type="project" value="TreeGrafter"/>
</dbReference>
<dbReference type="PANTHER" id="PTHR12710:SF0">
    <property type="entry name" value="NUCLEAR PROTEIN LOCALIZATION PROTEIN 4 HOMOLOG"/>
    <property type="match status" value="1"/>
</dbReference>
<reference evidence="4" key="1">
    <citation type="submission" date="2021-02" db="EMBL/GenBank/DDBJ databases">
        <authorList>
            <person name="Nowell W R."/>
        </authorList>
    </citation>
    <scope>NUCLEOTIDE SEQUENCE</scope>
</reference>
<dbReference type="OrthoDB" id="10251089at2759"/>
<comment type="caution">
    <text evidence="4">The sequence shown here is derived from an EMBL/GenBank/DDBJ whole genome shotgun (WGS) entry which is preliminary data.</text>
</comment>
<dbReference type="EMBL" id="CAJNOO010000163">
    <property type="protein sequence ID" value="CAF0835376.1"/>
    <property type="molecule type" value="Genomic_DNA"/>
</dbReference>
<protein>
    <submittedName>
        <fullName evidence="4">Uncharacterized protein</fullName>
    </submittedName>
</protein>
<dbReference type="Pfam" id="PF05020">
    <property type="entry name" value="zf-NPL4"/>
    <property type="match status" value="1"/>
</dbReference>
<dbReference type="PANTHER" id="PTHR12710">
    <property type="entry name" value="NUCLEAR PROTEIN LOCALIZATION 4"/>
    <property type="match status" value="1"/>
</dbReference>
<evidence type="ECO:0000259" key="1">
    <source>
        <dbReference type="Pfam" id="PF05020"/>
    </source>
</evidence>
<dbReference type="InterPro" id="IPR007716">
    <property type="entry name" value="NPL4_Zn-bd_put"/>
</dbReference>
<dbReference type="Pfam" id="PF11543">
    <property type="entry name" value="UN_NPL4"/>
    <property type="match status" value="1"/>
</dbReference>
<dbReference type="Gene3D" id="3.10.20.90">
    <property type="entry name" value="Phosphatidylinositol 3-kinase Catalytic Subunit, Chain A, domain 1"/>
    <property type="match status" value="1"/>
</dbReference>
<evidence type="ECO:0000259" key="2">
    <source>
        <dbReference type="Pfam" id="PF11543"/>
    </source>
</evidence>
<sequence>MSNIFILRVQSSEGTKRIDWTTQDTYKKLYEKVVDVFSLSSSDHFVLYREQNKKSPIPRSPIKTNFRHGDIIYLVSEQNNLFSKENSSSSLIIKSDKPIIKSSSQLNFLSKLLDIKEDDVDLQLEKIDGRIPRQQDPQLCRHNRHGKCLNCIPIEPYDEEYLKNHNPPIKHMSFQAYIRKLQNETSGDRHTFSSLENISCSIKDQCSTGHAPWPKGTRLIYMKQNFKKRQLI</sequence>
<feature type="domain" description="NPL4 zinc-binding putative" evidence="1">
    <location>
        <begin position="116"/>
        <end position="216"/>
    </location>
</feature>
<proteinExistence type="predicted"/>
<dbReference type="InterPro" id="IPR024682">
    <property type="entry name" value="Npl4_Ub-like_dom"/>
</dbReference>
<dbReference type="Proteomes" id="UP000663882">
    <property type="component" value="Unassembled WGS sequence"/>
</dbReference>
<evidence type="ECO:0000313" key="3">
    <source>
        <dbReference type="EMBL" id="CAF0835376.1"/>
    </source>
</evidence>
<dbReference type="EMBL" id="CAJNOU010000253">
    <property type="protein sequence ID" value="CAF0933459.1"/>
    <property type="molecule type" value="Genomic_DNA"/>
</dbReference>
<accession>A0A814C041</accession>
<dbReference type="InterPro" id="IPR016563">
    <property type="entry name" value="Npl4"/>
</dbReference>
<dbReference type="Proteomes" id="UP000663889">
    <property type="component" value="Unassembled WGS sequence"/>
</dbReference>